<gene>
    <name evidence="1" type="ORF">Rhe02_56150</name>
</gene>
<dbReference type="RefSeq" id="WP_203911333.1">
    <property type="nucleotide sequence ID" value="NZ_BONY01000037.1"/>
</dbReference>
<keyword evidence="2" id="KW-1185">Reference proteome</keyword>
<protein>
    <submittedName>
        <fullName evidence="1">Uncharacterized protein</fullName>
    </submittedName>
</protein>
<reference evidence="1" key="1">
    <citation type="submission" date="2021-01" db="EMBL/GenBank/DDBJ databases">
        <title>Whole genome shotgun sequence of Rhizocola hellebori NBRC 109834.</title>
        <authorList>
            <person name="Komaki H."/>
            <person name="Tamura T."/>
        </authorList>
    </citation>
    <scope>NUCLEOTIDE SEQUENCE</scope>
    <source>
        <strain evidence="1">NBRC 109834</strain>
    </source>
</reference>
<sequence length="116" mass="12938">MTAVRVLDERQPVSATIIHRGGDMEDYDPSKIAALIAELQDDDDDEHPSIGVSHESGWTISGYGGGLVVWEDVETDDDESRHMDNVSDHELAHLMRLTAEARFDEINAYHWLPGHG</sequence>
<evidence type="ECO:0000313" key="2">
    <source>
        <dbReference type="Proteomes" id="UP000612899"/>
    </source>
</evidence>
<dbReference type="Proteomes" id="UP000612899">
    <property type="component" value="Unassembled WGS sequence"/>
</dbReference>
<evidence type="ECO:0000313" key="1">
    <source>
        <dbReference type="EMBL" id="GIH07548.1"/>
    </source>
</evidence>
<dbReference type="EMBL" id="BONY01000037">
    <property type="protein sequence ID" value="GIH07548.1"/>
    <property type="molecule type" value="Genomic_DNA"/>
</dbReference>
<name>A0A8J3QB24_9ACTN</name>
<proteinExistence type="predicted"/>
<dbReference type="AlphaFoldDB" id="A0A8J3QB24"/>
<comment type="caution">
    <text evidence="1">The sequence shown here is derived from an EMBL/GenBank/DDBJ whole genome shotgun (WGS) entry which is preliminary data.</text>
</comment>
<organism evidence="1 2">
    <name type="scientific">Rhizocola hellebori</name>
    <dbReference type="NCBI Taxonomy" id="1392758"/>
    <lineage>
        <taxon>Bacteria</taxon>
        <taxon>Bacillati</taxon>
        <taxon>Actinomycetota</taxon>
        <taxon>Actinomycetes</taxon>
        <taxon>Micromonosporales</taxon>
        <taxon>Micromonosporaceae</taxon>
        <taxon>Rhizocola</taxon>
    </lineage>
</organism>
<accession>A0A8J3QB24</accession>